<gene>
    <name evidence="3" type="ORF">A3A77_00830</name>
</gene>
<name>A0A1G1VB90_9BACT</name>
<sequence length="493" mass="54380">MQVKELEQAPQSRQVAFIRLKGEPYQRCIEGVHGQENVDCSLTLENLASDSNYNDRLKQDVKTVEGCLGELFEGQGYYGIDRKLKQGEDLTFNEAFSLITFVCASLNQPLNSLIASRIKNIPPRETHLLQATALLATMSGKESYRGLTSDEIAGMVAATITLDTIARIKSNEPIFGFGGMGGDKGYPLNGDRSKLFSLSTLSSIALAVETPVHKHHSYPNTSKVAGQSAIEACGARSDFHSISAFEKVLKETGLIMTSCHDTRTLHTLSHLLRGETVNHVIGPLAFTIDKETPIHAFVGVNEKIPPETIIDTLRILHKKGFQKYTNSVVFCGTDLKEADAFPCDAKTHILIDEIAPPPYTTLAAFLVNGVNMGTFQIKPEDFYPEEILSQFSLDNLLVPNTTESIHCSNIEALTMRDPAKSYYLAMTVGLALFVRHVLVLPDALDLQTRRVNKSYLRECTNRALEIIRQGKAARKLADYVESTKRFAGRGLNG</sequence>
<dbReference type="Proteomes" id="UP000178659">
    <property type="component" value="Unassembled WGS sequence"/>
</dbReference>
<dbReference type="Gene3D" id="3.40.1030.10">
    <property type="entry name" value="Nucleoside phosphorylase/phosphoribosyltransferase catalytic domain"/>
    <property type="match status" value="1"/>
</dbReference>
<keyword evidence="2" id="KW-0808">Transferase</keyword>
<accession>A0A1G1VB90</accession>
<evidence type="ECO:0000313" key="4">
    <source>
        <dbReference type="Proteomes" id="UP000178659"/>
    </source>
</evidence>
<evidence type="ECO:0000256" key="2">
    <source>
        <dbReference type="ARBA" id="ARBA00022679"/>
    </source>
</evidence>
<keyword evidence="1" id="KW-0328">Glycosyltransferase</keyword>
<dbReference type="AlphaFoldDB" id="A0A1G1VB90"/>
<protein>
    <recommendedName>
        <fullName evidence="5">Glycosyl transferase family 3 domain-containing protein</fullName>
    </recommendedName>
</protein>
<reference evidence="3 4" key="1">
    <citation type="journal article" date="2016" name="Nat. Commun.">
        <title>Thousands of microbial genomes shed light on interconnected biogeochemical processes in an aquifer system.</title>
        <authorList>
            <person name="Anantharaman K."/>
            <person name="Brown C.T."/>
            <person name="Hug L.A."/>
            <person name="Sharon I."/>
            <person name="Castelle C.J."/>
            <person name="Probst A.J."/>
            <person name="Thomas B.C."/>
            <person name="Singh A."/>
            <person name="Wilkins M.J."/>
            <person name="Karaoz U."/>
            <person name="Brodie E.L."/>
            <person name="Williams K.H."/>
            <person name="Hubbard S.S."/>
            <person name="Banfield J.F."/>
        </authorList>
    </citation>
    <scope>NUCLEOTIDE SEQUENCE [LARGE SCALE GENOMIC DNA]</scope>
</reference>
<proteinExistence type="predicted"/>
<evidence type="ECO:0000313" key="3">
    <source>
        <dbReference type="EMBL" id="OGY12502.1"/>
    </source>
</evidence>
<evidence type="ECO:0000256" key="1">
    <source>
        <dbReference type="ARBA" id="ARBA00022676"/>
    </source>
</evidence>
<dbReference type="SUPFAM" id="SSF52418">
    <property type="entry name" value="Nucleoside phosphorylase/phosphoribosyltransferase catalytic domain"/>
    <property type="match status" value="1"/>
</dbReference>
<dbReference type="GO" id="GO:0016757">
    <property type="term" value="F:glycosyltransferase activity"/>
    <property type="evidence" value="ECO:0007669"/>
    <property type="project" value="UniProtKB-KW"/>
</dbReference>
<organism evidence="3 4">
    <name type="scientific">Candidatus Blackburnbacteria bacterium RIFCSPLOWO2_01_FULL_40_20</name>
    <dbReference type="NCBI Taxonomy" id="1797519"/>
    <lineage>
        <taxon>Bacteria</taxon>
        <taxon>Candidatus Blackburniibacteriota</taxon>
    </lineage>
</organism>
<dbReference type="EMBL" id="MHCC01000027">
    <property type="protein sequence ID" value="OGY12502.1"/>
    <property type="molecule type" value="Genomic_DNA"/>
</dbReference>
<dbReference type="InterPro" id="IPR035902">
    <property type="entry name" value="Nuc_phospho_transferase"/>
</dbReference>
<comment type="caution">
    <text evidence="3">The sequence shown here is derived from an EMBL/GenBank/DDBJ whole genome shotgun (WGS) entry which is preliminary data.</text>
</comment>
<evidence type="ECO:0008006" key="5">
    <source>
        <dbReference type="Google" id="ProtNLM"/>
    </source>
</evidence>